<dbReference type="GO" id="GO:0009103">
    <property type="term" value="P:lipopolysaccharide biosynthetic process"/>
    <property type="evidence" value="ECO:0007669"/>
    <property type="project" value="TreeGrafter"/>
</dbReference>
<dbReference type="RefSeq" id="WP_145328069.1">
    <property type="nucleotide sequence ID" value="NZ_VLKR01000011.1"/>
</dbReference>
<dbReference type="AlphaFoldDB" id="A0A562MJ25"/>
<dbReference type="OrthoDB" id="5516294at2"/>
<evidence type="ECO:0000256" key="1">
    <source>
        <dbReference type="ARBA" id="ARBA00022679"/>
    </source>
</evidence>
<organism evidence="2 3">
    <name type="scientific">Sphingobacterium siyangense</name>
    <dbReference type="NCBI Taxonomy" id="459529"/>
    <lineage>
        <taxon>Bacteria</taxon>
        <taxon>Pseudomonadati</taxon>
        <taxon>Bacteroidota</taxon>
        <taxon>Sphingobacteriia</taxon>
        <taxon>Sphingobacteriales</taxon>
        <taxon>Sphingobacteriaceae</taxon>
        <taxon>Sphingobacterium</taxon>
    </lineage>
</organism>
<dbReference type="Gene3D" id="3.40.50.2000">
    <property type="entry name" value="Glycogen Phosphorylase B"/>
    <property type="match status" value="1"/>
</dbReference>
<gene>
    <name evidence="2" type="ORF">IQ31_02377</name>
</gene>
<name>A0A562MJ25_9SPHI</name>
<dbReference type="GO" id="GO:0016757">
    <property type="term" value="F:glycosyltransferase activity"/>
    <property type="evidence" value="ECO:0007669"/>
    <property type="project" value="TreeGrafter"/>
</dbReference>
<dbReference type="PANTHER" id="PTHR46401">
    <property type="entry name" value="GLYCOSYLTRANSFERASE WBBK-RELATED"/>
    <property type="match status" value="1"/>
</dbReference>
<reference evidence="2 3" key="1">
    <citation type="journal article" date="2015" name="Stand. Genomic Sci.">
        <title>Genomic Encyclopedia of Bacterial and Archaeal Type Strains, Phase III: the genomes of soil and plant-associated and newly described type strains.</title>
        <authorList>
            <person name="Whitman W.B."/>
            <person name="Woyke T."/>
            <person name="Klenk H.P."/>
            <person name="Zhou Y."/>
            <person name="Lilburn T.G."/>
            <person name="Beck B.J."/>
            <person name="De Vos P."/>
            <person name="Vandamme P."/>
            <person name="Eisen J.A."/>
            <person name="Garrity G."/>
            <person name="Hugenholtz P."/>
            <person name="Kyrpides N.C."/>
        </authorList>
    </citation>
    <scope>NUCLEOTIDE SEQUENCE [LARGE SCALE GENOMIC DNA]</scope>
    <source>
        <strain evidence="2 3">CGMCC 1.6855</strain>
    </source>
</reference>
<comment type="caution">
    <text evidence="2">The sequence shown here is derived from an EMBL/GenBank/DDBJ whole genome shotgun (WGS) entry which is preliminary data.</text>
</comment>
<dbReference type="Proteomes" id="UP000315908">
    <property type="component" value="Unassembled WGS sequence"/>
</dbReference>
<dbReference type="SUPFAM" id="SSF53756">
    <property type="entry name" value="UDP-Glycosyltransferase/glycogen phosphorylase"/>
    <property type="match status" value="1"/>
</dbReference>
<dbReference type="PANTHER" id="PTHR46401:SF2">
    <property type="entry name" value="GLYCOSYLTRANSFERASE WBBK-RELATED"/>
    <property type="match status" value="1"/>
</dbReference>
<sequence length="381" mass="44291">MIVNLFKRIFLFLFVKDYIKKAASDKWVFISYLSEPFYKKLDETYLNRHQNRRESIIIADCFHQLGFNVHVSRFDKPLIFRRRKYDVVFGLEPNFEKISQANHDAIKIYYATGAYWEFQNKQIVTRTAQASQRFNYPFIRHRMVAPHQSAIIADHIIQIGTPNTIKSYPKEIRHKIHIIRQSITIANDLYQIKTEGSTNKKNFLWFGSGGSILKGLDLLLIIFEKYEEFTLHIVGKMDDDFHSMYSGRKENGNIKYHGYMEITDPCLMSIVNECAFVIFPSASEGMPGSLLNMMYLGLIPITTSICASPEMYKLGAIVDLDLDSIEGGMLRLNQLSDAELIDLSIQNRKYVLENFSLEIFRSDFCNALSTIFVNQKFKDRK</sequence>
<dbReference type="EMBL" id="VLKR01000011">
    <property type="protein sequence ID" value="TWI19937.1"/>
    <property type="molecule type" value="Genomic_DNA"/>
</dbReference>
<accession>A0A562MJ25</accession>
<proteinExistence type="predicted"/>
<dbReference type="Pfam" id="PF13692">
    <property type="entry name" value="Glyco_trans_1_4"/>
    <property type="match status" value="1"/>
</dbReference>
<protein>
    <submittedName>
        <fullName evidence="2">Glycosyltransferase involved in cell wall biosynthesis</fullName>
    </submittedName>
</protein>
<evidence type="ECO:0000313" key="3">
    <source>
        <dbReference type="Proteomes" id="UP000315908"/>
    </source>
</evidence>
<evidence type="ECO:0000313" key="2">
    <source>
        <dbReference type="EMBL" id="TWI19937.1"/>
    </source>
</evidence>
<keyword evidence="1 2" id="KW-0808">Transferase</keyword>
<dbReference type="CDD" id="cd03801">
    <property type="entry name" value="GT4_PimA-like"/>
    <property type="match status" value="1"/>
</dbReference>